<evidence type="ECO:0000259" key="15">
    <source>
        <dbReference type="Pfam" id="PF00745"/>
    </source>
</evidence>
<dbReference type="PIRSF" id="PIRSF000445">
    <property type="entry name" value="4pyrrol_synth_GluRdtase"/>
    <property type="match status" value="1"/>
</dbReference>
<dbReference type="InterPro" id="IPR000343">
    <property type="entry name" value="4pyrrol_synth_GluRdtase"/>
</dbReference>
<feature type="binding site" evidence="9 11">
    <location>
        <begin position="49"/>
        <end position="52"/>
    </location>
    <ligand>
        <name>substrate</name>
    </ligand>
</feature>
<feature type="binding site" evidence="9 11">
    <location>
        <position position="119"/>
    </location>
    <ligand>
        <name>substrate</name>
    </ligand>
</feature>
<feature type="binding site" evidence="9 11">
    <location>
        <begin position="113"/>
        <end position="115"/>
    </location>
    <ligand>
        <name>substrate</name>
    </ligand>
</feature>
<feature type="domain" description="Tetrapyrrole biosynthesis glutamyl-tRNA reductase dimerisation" evidence="15">
    <location>
        <begin position="313"/>
        <end position="410"/>
    </location>
</feature>
<dbReference type="OrthoDB" id="110209at2"/>
<feature type="domain" description="Quinate/shikimate 5-dehydrogenase/glutamyl-tRNA reductase" evidence="16">
    <location>
        <begin position="171"/>
        <end position="297"/>
    </location>
</feature>
<evidence type="ECO:0000256" key="7">
    <source>
        <dbReference type="ARBA" id="ARBA00047464"/>
    </source>
</evidence>
<feature type="domain" description="Glutamyl-tRNA reductase N-terminal" evidence="17">
    <location>
        <begin position="7"/>
        <end position="155"/>
    </location>
</feature>
<dbReference type="CDD" id="cd05213">
    <property type="entry name" value="NAD_bind_Glutamyl_tRNA_reduct"/>
    <property type="match status" value="1"/>
</dbReference>
<dbReference type="GO" id="GO:0008883">
    <property type="term" value="F:glutamyl-tRNA reductase activity"/>
    <property type="evidence" value="ECO:0007669"/>
    <property type="project" value="UniProtKB-UniRule"/>
</dbReference>
<evidence type="ECO:0000256" key="6">
    <source>
        <dbReference type="ARBA" id="ARBA00023244"/>
    </source>
</evidence>
<protein>
    <recommendedName>
        <fullName evidence="8 9">Glutamyl-tRNA reductase</fullName>
        <shortName evidence="9">GluTR</shortName>
        <ecNumber evidence="3 9">1.2.1.70</ecNumber>
    </recommendedName>
</protein>
<evidence type="ECO:0000313" key="19">
    <source>
        <dbReference type="Proteomes" id="UP000636949"/>
    </source>
</evidence>
<name>A0A8J2Z726_9GAMM</name>
<dbReference type="AlphaFoldDB" id="A0A8J2Z726"/>
<dbReference type="Pfam" id="PF00745">
    <property type="entry name" value="GlutR_dimer"/>
    <property type="match status" value="1"/>
</dbReference>
<comment type="domain">
    <text evidence="9">Possesses an unusual extended V-shaped dimeric structure with each monomer consisting of three distinct domains arranged along a curved 'spinal' alpha-helix. The N-terminal catalytic domain specifically recognizes the glutamate moiety of the substrate. The second domain is the NADPH-binding domain, and the third C-terminal domain is responsible for dimerization.</text>
</comment>
<dbReference type="EC" id="1.2.1.70" evidence="3 9"/>
<dbReference type="UniPathway" id="UPA00251">
    <property type="reaction ID" value="UER00316"/>
</dbReference>
<dbReference type="FunFam" id="3.30.460.30:FF:000001">
    <property type="entry name" value="Glutamyl-tRNA reductase"/>
    <property type="match status" value="1"/>
</dbReference>
<keyword evidence="5 9" id="KW-0560">Oxidoreductase</keyword>
<evidence type="ECO:0000313" key="18">
    <source>
        <dbReference type="EMBL" id="GGG08580.1"/>
    </source>
</evidence>
<evidence type="ECO:0000256" key="8">
    <source>
        <dbReference type="ARBA" id="ARBA00068659"/>
    </source>
</evidence>
<evidence type="ECO:0000256" key="10">
    <source>
        <dbReference type="PIRSR" id="PIRSR000445-1"/>
    </source>
</evidence>
<reference evidence="18" key="2">
    <citation type="submission" date="2020-09" db="EMBL/GenBank/DDBJ databases">
        <authorList>
            <person name="Sun Q."/>
            <person name="Zhou Y."/>
        </authorList>
    </citation>
    <scope>NUCLEOTIDE SEQUENCE</scope>
    <source>
        <strain evidence="18">CGMCC 1.15758</strain>
    </source>
</reference>
<accession>A0A8J2Z726</accession>
<evidence type="ECO:0000259" key="17">
    <source>
        <dbReference type="Pfam" id="PF05201"/>
    </source>
</evidence>
<dbReference type="Gene3D" id="3.30.460.30">
    <property type="entry name" value="Glutamyl-tRNA reductase, N-terminal domain"/>
    <property type="match status" value="1"/>
</dbReference>
<sequence>MTLVSLAIDYKKASLDVRGAFTLDNERLGQHLKTLKEQHGVEQCLILSTCNRTEIYAVISELKHLDHVINWWQQSAKRNDLDLKNFLIVRQGTHVAHHLMRLSCGLESMVLGEPQILGQIKYAYAEALANNTLGGDLNRLMQKVFSVAKRVRFHTNIGQCPVSVAFSAVTLAKQSLSHFEDKTILVIGAGSTAMLVTKHLASLTPKRLIIVNRTLEKAQQLATEHHAEAFSLSVLSGLAEQADIIVSAVNSRELILTADMLTNTNPKTLIDLSVPRVTDPLFDQMDNITIYCVDDIQGLIQNNKTLREKAALRAEKWIEKGLDDYINQEKAILSDNTIKAMRNQTKDMIDDELNRCLKRLENGEDPKMVLARFAHNVKNKWLHTPSVSLRNAAVEGRNDMLNLAEEIFGLNTGL</sequence>
<organism evidence="18 19">
    <name type="scientific">Cysteiniphilum litorale</name>
    <dbReference type="NCBI Taxonomy" id="2056700"/>
    <lineage>
        <taxon>Bacteria</taxon>
        <taxon>Pseudomonadati</taxon>
        <taxon>Pseudomonadota</taxon>
        <taxon>Gammaproteobacteria</taxon>
        <taxon>Thiotrichales</taxon>
        <taxon>Fastidiosibacteraceae</taxon>
        <taxon>Cysteiniphilum</taxon>
    </lineage>
</organism>
<dbReference type="SUPFAM" id="SSF51735">
    <property type="entry name" value="NAD(P)-binding Rossmann-fold domains"/>
    <property type="match status" value="1"/>
</dbReference>
<feature type="binding site" evidence="9 12">
    <location>
        <begin position="188"/>
        <end position="193"/>
    </location>
    <ligand>
        <name>NADP(+)</name>
        <dbReference type="ChEBI" id="CHEBI:58349"/>
    </ligand>
</feature>
<comment type="function">
    <text evidence="9">Catalyzes the NADPH-dependent reduction of glutamyl-tRNA(Glu) to glutamate 1-semialdehyde (GSA).</text>
</comment>
<dbReference type="InterPro" id="IPR015895">
    <property type="entry name" value="4pyrrol_synth_GluRdtase_N"/>
</dbReference>
<keyword evidence="6 9" id="KW-0627">Porphyrin biosynthesis</keyword>
<dbReference type="Proteomes" id="UP000636949">
    <property type="component" value="Unassembled WGS sequence"/>
</dbReference>
<comment type="subunit">
    <text evidence="9">Homodimer.</text>
</comment>
<evidence type="ECO:0000256" key="1">
    <source>
        <dbReference type="ARBA" id="ARBA00005059"/>
    </source>
</evidence>
<comment type="miscellaneous">
    <text evidence="9">During catalysis, the active site Cys acts as a nucleophile attacking the alpha-carbonyl group of tRNA-bound glutamate with the formation of a thioester intermediate between enzyme and glutamate, and the concomitant release of tRNA(Glu). The thioester intermediate is finally reduced by direct hydride transfer from NADPH, to form the product GSA.</text>
</comment>
<evidence type="ECO:0000256" key="13">
    <source>
        <dbReference type="PIRSR" id="PIRSR000445-4"/>
    </source>
</evidence>
<dbReference type="EMBL" id="BMJS01000073">
    <property type="protein sequence ID" value="GGG08580.1"/>
    <property type="molecule type" value="Genomic_DNA"/>
</dbReference>
<gene>
    <name evidence="9 18" type="primary">hemA</name>
    <name evidence="18" type="ORF">GCM10010995_27650</name>
</gene>
<comment type="catalytic activity">
    <reaction evidence="7 9 14">
        <text>(S)-4-amino-5-oxopentanoate + tRNA(Glu) + NADP(+) = L-glutamyl-tRNA(Glu) + NADPH + H(+)</text>
        <dbReference type="Rhea" id="RHEA:12344"/>
        <dbReference type="Rhea" id="RHEA-COMP:9663"/>
        <dbReference type="Rhea" id="RHEA-COMP:9680"/>
        <dbReference type="ChEBI" id="CHEBI:15378"/>
        <dbReference type="ChEBI" id="CHEBI:57501"/>
        <dbReference type="ChEBI" id="CHEBI:57783"/>
        <dbReference type="ChEBI" id="CHEBI:58349"/>
        <dbReference type="ChEBI" id="CHEBI:78442"/>
        <dbReference type="ChEBI" id="CHEBI:78520"/>
        <dbReference type="EC" id="1.2.1.70"/>
    </reaction>
</comment>
<reference evidence="18" key="1">
    <citation type="journal article" date="2014" name="Int. J. Syst. Evol. Microbiol.">
        <title>Complete genome sequence of Corynebacterium casei LMG S-19264T (=DSM 44701T), isolated from a smear-ripened cheese.</title>
        <authorList>
            <consortium name="US DOE Joint Genome Institute (JGI-PGF)"/>
            <person name="Walter F."/>
            <person name="Albersmeier A."/>
            <person name="Kalinowski J."/>
            <person name="Ruckert C."/>
        </authorList>
    </citation>
    <scope>NUCLEOTIDE SEQUENCE</scope>
    <source>
        <strain evidence="18">CGMCC 1.15758</strain>
    </source>
</reference>
<evidence type="ECO:0000256" key="11">
    <source>
        <dbReference type="PIRSR" id="PIRSR000445-2"/>
    </source>
</evidence>
<feature type="active site" description="Nucleophile" evidence="9 10">
    <location>
        <position position="50"/>
    </location>
</feature>
<comment type="caution">
    <text evidence="18">The sequence shown here is derived from an EMBL/GenBank/DDBJ whole genome shotgun (WGS) entry which is preliminary data.</text>
</comment>
<dbReference type="InterPro" id="IPR036453">
    <property type="entry name" value="GluRdtase_dimer_dom_sf"/>
</dbReference>
<dbReference type="Gene3D" id="3.40.50.720">
    <property type="entry name" value="NAD(P)-binding Rossmann-like Domain"/>
    <property type="match status" value="1"/>
</dbReference>
<evidence type="ECO:0000259" key="16">
    <source>
        <dbReference type="Pfam" id="PF01488"/>
    </source>
</evidence>
<dbReference type="NCBIfam" id="TIGR01035">
    <property type="entry name" value="hemA"/>
    <property type="match status" value="1"/>
</dbReference>
<dbReference type="RefSeq" id="WP_117004063.1">
    <property type="nucleotide sequence ID" value="NZ_BMJS01000073.1"/>
</dbReference>
<keyword evidence="19" id="KW-1185">Reference proteome</keyword>
<evidence type="ECO:0000256" key="14">
    <source>
        <dbReference type="RuleBase" id="RU000584"/>
    </source>
</evidence>
<evidence type="ECO:0000256" key="2">
    <source>
        <dbReference type="ARBA" id="ARBA00005916"/>
    </source>
</evidence>
<comment type="pathway">
    <text evidence="1 9 14">Porphyrin-containing compound metabolism; protoporphyrin-IX biosynthesis; 5-aminolevulinate from L-glutamyl-tRNA(Glu): step 1/2.</text>
</comment>
<dbReference type="Pfam" id="PF01488">
    <property type="entry name" value="Shikimate_DH"/>
    <property type="match status" value="1"/>
</dbReference>
<dbReference type="PANTHER" id="PTHR43013:SF1">
    <property type="entry name" value="GLUTAMYL-TRNA REDUCTASE"/>
    <property type="match status" value="1"/>
</dbReference>
<dbReference type="InterPro" id="IPR015896">
    <property type="entry name" value="4pyrrol_synth_GluRdtase_dimer"/>
</dbReference>
<dbReference type="PROSITE" id="PS00747">
    <property type="entry name" value="GLUTR"/>
    <property type="match status" value="1"/>
</dbReference>
<dbReference type="Pfam" id="PF05201">
    <property type="entry name" value="GlutR_N"/>
    <property type="match status" value="1"/>
</dbReference>
<dbReference type="GO" id="GO:0050661">
    <property type="term" value="F:NADP binding"/>
    <property type="evidence" value="ECO:0007669"/>
    <property type="project" value="InterPro"/>
</dbReference>
<feature type="binding site" evidence="9 11">
    <location>
        <position position="108"/>
    </location>
    <ligand>
        <name>substrate</name>
    </ligand>
</feature>
<evidence type="ECO:0000256" key="4">
    <source>
        <dbReference type="ARBA" id="ARBA00022857"/>
    </source>
</evidence>
<proteinExistence type="inferred from homology"/>
<evidence type="ECO:0000256" key="5">
    <source>
        <dbReference type="ARBA" id="ARBA00023002"/>
    </source>
</evidence>
<evidence type="ECO:0000256" key="12">
    <source>
        <dbReference type="PIRSR" id="PIRSR000445-3"/>
    </source>
</evidence>
<dbReference type="GO" id="GO:0019353">
    <property type="term" value="P:protoporphyrinogen IX biosynthetic process from glutamate"/>
    <property type="evidence" value="ECO:0007669"/>
    <property type="project" value="TreeGrafter"/>
</dbReference>
<evidence type="ECO:0000256" key="9">
    <source>
        <dbReference type="HAMAP-Rule" id="MF_00087"/>
    </source>
</evidence>
<dbReference type="InterPro" id="IPR018214">
    <property type="entry name" value="GluRdtase_CS"/>
</dbReference>
<dbReference type="InterPro" id="IPR036343">
    <property type="entry name" value="GluRdtase_N_sf"/>
</dbReference>
<dbReference type="InterPro" id="IPR036291">
    <property type="entry name" value="NAD(P)-bd_dom_sf"/>
</dbReference>
<comment type="similarity">
    <text evidence="2 9 14">Belongs to the glutamyl-tRNA reductase family.</text>
</comment>
<dbReference type="PANTHER" id="PTHR43013">
    <property type="entry name" value="GLUTAMYL-TRNA REDUCTASE"/>
    <property type="match status" value="1"/>
</dbReference>
<evidence type="ECO:0000256" key="3">
    <source>
        <dbReference type="ARBA" id="ARBA00012970"/>
    </source>
</evidence>
<dbReference type="InterPro" id="IPR006151">
    <property type="entry name" value="Shikm_DH/Glu-tRNA_Rdtase"/>
</dbReference>
<dbReference type="FunFam" id="3.40.50.720:FF:000031">
    <property type="entry name" value="Glutamyl-tRNA reductase"/>
    <property type="match status" value="1"/>
</dbReference>
<dbReference type="SUPFAM" id="SSF69742">
    <property type="entry name" value="Glutamyl tRNA-reductase catalytic, N-terminal domain"/>
    <property type="match status" value="1"/>
</dbReference>
<keyword evidence="4 9" id="KW-0521">NADP</keyword>
<feature type="site" description="Important for activity" evidence="9 13">
    <location>
        <position position="98"/>
    </location>
</feature>
<dbReference type="SUPFAM" id="SSF69075">
    <property type="entry name" value="Glutamyl tRNA-reductase dimerization domain"/>
    <property type="match status" value="1"/>
</dbReference>
<dbReference type="HAMAP" id="MF_00087">
    <property type="entry name" value="Glu_tRNA_reductase"/>
    <property type="match status" value="1"/>
</dbReference>